<dbReference type="PANTHER" id="PTHR38682:SF1">
    <property type="entry name" value="V-TYPE ATP SYNTHASE SUBUNIT C"/>
    <property type="match status" value="1"/>
</dbReference>
<evidence type="ECO:0000256" key="1">
    <source>
        <dbReference type="ARBA" id="ARBA00006709"/>
    </source>
</evidence>
<evidence type="ECO:0000313" key="5">
    <source>
        <dbReference type="Proteomes" id="UP000273326"/>
    </source>
</evidence>
<dbReference type="EMBL" id="CP034465">
    <property type="protein sequence ID" value="AZP05194.1"/>
    <property type="molecule type" value="Genomic_DNA"/>
</dbReference>
<dbReference type="InterPro" id="IPR044911">
    <property type="entry name" value="V-type_ATPase_csu/dsu_dom_3"/>
</dbReference>
<dbReference type="InterPro" id="IPR002843">
    <property type="entry name" value="ATPase_V0-cplx_csu/dsu"/>
</dbReference>
<organism evidence="4 5">
    <name type="scientific">Jeotgalibaca ciconiae</name>
    <dbReference type="NCBI Taxonomy" id="2496265"/>
    <lineage>
        <taxon>Bacteria</taxon>
        <taxon>Bacillati</taxon>
        <taxon>Bacillota</taxon>
        <taxon>Bacilli</taxon>
        <taxon>Lactobacillales</taxon>
        <taxon>Carnobacteriaceae</taxon>
        <taxon>Jeotgalibaca</taxon>
    </lineage>
</organism>
<keyword evidence="2" id="KW-0813">Transport</keyword>
<dbReference type="OrthoDB" id="1653at2"/>
<dbReference type="Gene3D" id="1.10.132.50">
    <property type="entry name" value="ATP synthase (C/AC39) subunit, domain 3"/>
    <property type="match status" value="1"/>
</dbReference>
<gene>
    <name evidence="4" type="ORF">EJN90_11385</name>
</gene>
<keyword evidence="3" id="KW-0406">Ion transport</keyword>
<evidence type="ECO:0000313" key="4">
    <source>
        <dbReference type="EMBL" id="AZP05194.1"/>
    </source>
</evidence>
<reference evidence="5" key="1">
    <citation type="submission" date="2018-12" db="EMBL/GenBank/DDBJ databases">
        <title>Complete genome sequencing of Jeotgalibaca sp. H21T32.</title>
        <authorList>
            <person name="Bae J.-W."/>
            <person name="Lee S.-Y."/>
        </authorList>
    </citation>
    <scope>NUCLEOTIDE SEQUENCE [LARGE SCALE GENOMIC DNA]</scope>
    <source>
        <strain evidence="5">H21T32</strain>
    </source>
</reference>
<dbReference type="AlphaFoldDB" id="A0A3Q9BN17"/>
<dbReference type="SUPFAM" id="SSF103486">
    <property type="entry name" value="V-type ATP synthase subunit C"/>
    <property type="match status" value="1"/>
</dbReference>
<keyword evidence="5" id="KW-1185">Reference proteome</keyword>
<evidence type="ECO:0000256" key="3">
    <source>
        <dbReference type="ARBA" id="ARBA00023065"/>
    </source>
</evidence>
<accession>A0A3Q9BN17</accession>
<dbReference type="InterPro" id="IPR035067">
    <property type="entry name" value="V-type_ATPase_csu/dsu"/>
</dbReference>
<dbReference type="Proteomes" id="UP000273326">
    <property type="component" value="Chromosome"/>
</dbReference>
<proteinExistence type="inferred from homology"/>
<dbReference type="PANTHER" id="PTHR38682">
    <property type="entry name" value="V-TYPE ATP SYNTHASE SUBUNIT C"/>
    <property type="match status" value="1"/>
</dbReference>
<comment type="similarity">
    <text evidence="1">Belongs to the V-ATPase V0D/AC39 subunit family.</text>
</comment>
<dbReference type="InterPro" id="IPR050873">
    <property type="entry name" value="V-ATPase_V0D/AC39_subunit"/>
</dbReference>
<dbReference type="Pfam" id="PF01992">
    <property type="entry name" value="vATP-synt_AC39"/>
    <property type="match status" value="1"/>
</dbReference>
<dbReference type="InterPro" id="IPR036079">
    <property type="entry name" value="ATPase_csu/dsu_sf"/>
</dbReference>
<dbReference type="GO" id="GO:0046961">
    <property type="term" value="F:proton-transporting ATPase activity, rotational mechanism"/>
    <property type="evidence" value="ECO:0007669"/>
    <property type="project" value="InterPro"/>
</dbReference>
<name>A0A3Q9BN17_9LACT</name>
<dbReference type="Gene3D" id="1.20.1690.10">
    <property type="entry name" value="V-type ATP synthase subunit C domain"/>
    <property type="match status" value="2"/>
</dbReference>
<sequence>MRDTDYKGINTLIRTYELRLLKTEDFERMIKADDLASALDVLKGTDYEFDQAEVLRTKDFNQFAMNHLANVYRELYELAPTPELIDLFTLRYTYHNLKVLLKQYILKENYESLLIPIGHLSIDSLKNLVETGESDVAHPIMVEAVQSAKSDYEERGLIEAVTVYMDTYYFRHLRAITNEIDYSPITNITDTLIDLYNLTSVVRSLNQGKPRSHLYALLSSSGSISKQDIIDESMNGAVSVLRKLYSGMSYGSQLETVIEDNNRIDTLKLDKLMDDLIHQIVSEGIYQAFGPLPLLGYIYAKETEVTNLRLILVGKDNEIEEEKLRERVRKVYGS</sequence>
<dbReference type="KEGG" id="jeh:EJN90_11385"/>
<dbReference type="RefSeq" id="WP_126111339.1">
    <property type="nucleotide sequence ID" value="NZ_CP034465.1"/>
</dbReference>
<evidence type="ECO:0000256" key="2">
    <source>
        <dbReference type="ARBA" id="ARBA00022448"/>
    </source>
</evidence>
<protein>
    <submittedName>
        <fullName evidence="4">V-type ATP synthase subunit C</fullName>
    </submittedName>
</protein>